<feature type="region of interest" description="Disordered" evidence="1">
    <location>
        <begin position="66"/>
        <end position="145"/>
    </location>
</feature>
<keyword evidence="4" id="KW-1185">Reference proteome</keyword>
<dbReference type="EMBL" id="JAFCIX010000298">
    <property type="protein sequence ID" value="KAH6595553.1"/>
    <property type="molecule type" value="Genomic_DNA"/>
</dbReference>
<dbReference type="Proteomes" id="UP001648503">
    <property type="component" value="Unassembled WGS sequence"/>
</dbReference>
<name>A0ABQ8FBX0_9FUNG</name>
<dbReference type="PROSITE" id="PS51257">
    <property type="entry name" value="PROKAR_LIPOPROTEIN"/>
    <property type="match status" value="1"/>
</dbReference>
<feature type="chain" id="PRO_5046340048" evidence="2">
    <location>
        <begin position="24"/>
        <end position="308"/>
    </location>
</feature>
<accession>A0ABQ8FBX0</accession>
<keyword evidence="2" id="KW-0732">Signal</keyword>
<protein>
    <submittedName>
        <fullName evidence="3">Uncharacterized protein</fullName>
    </submittedName>
</protein>
<proteinExistence type="predicted"/>
<feature type="signal peptide" evidence="2">
    <location>
        <begin position="1"/>
        <end position="23"/>
    </location>
</feature>
<evidence type="ECO:0000313" key="3">
    <source>
        <dbReference type="EMBL" id="KAH6595553.1"/>
    </source>
</evidence>
<reference evidence="3 4" key="1">
    <citation type="submission" date="2021-02" db="EMBL/GenBank/DDBJ databases">
        <title>Variation within the Batrachochytrium salamandrivorans European outbreak.</title>
        <authorList>
            <person name="Kelly M."/>
            <person name="Pasmans F."/>
            <person name="Shea T.P."/>
            <person name="Munoz J.F."/>
            <person name="Carranza S."/>
            <person name="Cuomo C.A."/>
            <person name="Martel A."/>
        </authorList>
    </citation>
    <scope>NUCLEOTIDE SEQUENCE [LARGE SCALE GENOMIC DNA]</scope>
    <source>
        <strain evidence="3 4">AMFP18/2</strain>
    </source>
</reference>
<evidence type="ECO:0000256" key="2">
    <source>
        <dbReference type="SAM" id="SignalP"/>
    </source>
</evidence>
<feature type="region of interest" description="Disordered" evidence="1">
    <location>
        <begin position="157"/>
        <end position="200"/>
    </location>
</feature>
<gene>
    <name evidence="3" type="ORF">BASA50_005762</name>
</gene>
<feature type="compositionally biased region" description="Polar residues" evidence="1">
    <location>
        <begin position="258"/>
        <end position="285"/>
    </location>
</feature>
<evidence type="ECO:0000313" key="4">
    <source>
        <dbReference type="Proteomes" id="UP001648503"/>
    </source>
</evidence>
<evidence type="ECO:0000256" key="1">
    <source>
        <dbReference type="SAM" id="MobiDB-lite"/>
    </source>
</evidence>
<feature type="region of interest" description="Disordered" evidence="1">
    <location>
        <begin position="251"/>
        <end position="297"/>
    </location>
</feature>
<organism evidence="3 4">
    <name type="scientific">Batrachochytrium salamandrivorans</name>
    <dbReference type="NCBI Taxonomy" id="1357716"/>
    <lineage>
        <taxon>Eukaryota</taxon>
        <taxon>Fungi</taxon>
        <taxon>Fungi incertae sedis</taxon>
        <taxon>Chytridiomycota</taxon>
        <taxon>Chytridiomycota incertae sedis</taxon>
        <taxon>Chytridiomycetes</taxon>
        <taxon>Rhizophydiales</taxon>
        <taxon>Rhizophydiales incertae sedis</taxon>
        <taxon>Batrachochytrium</taxon>
    </lineage>
</organism>
<comment type="caution">
    <text evidence="3">The sequence shown here is derived from an EMBL/GenBank/DDBJ whole genome shotgun (WGS) entry which is preliminary data.</text>
</comment>
<feature type="compositionally biased region" description="Pro residues" evidence="1">
    <location>
        <begin position="36"/>
        <end position="47"/>
    </location>
</feature>
<sequence>MKIAAIFVTSLLAIACRAAPVSALDDNDPQLYKRQPLPPSPPPPEAPSLPESSLISKSYDWWERLKTKKSNKPAGGGGSSKAPQSNARLHLGQIPESGVRLNLVNREKKLWEPEPNSEEGVINNNDDPDFNPKPKPSSKTPGKVMIPDFDQQARIIYTGVKDTSPPEAPPLPSKNEGPTPFSWRKTDDNDPSKDLNRAISTSKISPRIGFKLPEFNPGEVSLKHVVQKPKPDYPPEPLLFQAQLRKTLYRDSSKGMDSANNGHTSQEKNTYTPFTSYQQKSSYTKSPPAVPSRPNVKLIQEARMRAGF</sequence>
<feature type="region of interest" description="Disordered" evidence="1">
    <location>
        <begin position="25"/>
        <end position="53"/>
    </location>
</feature>
<feature type="compositionally biased region" description="Basic and acidic residues" evidence="1">
    <location>
        <begin position="184"/>
        <end position="196"/>
    </location>
</feature>